<dbReference type="EMBL" id="OUUY01000075">
    <property type="protein sequence ID" value="SPQ00612.1"/>
    <property type="molecule type" value="Genomic_DNA"/>
</dbReference>
<name>A0A2U3QGT1_9BACT</name>
<proteinExistence type="predicted"/>
<organism evidence="1 2">
    <name type="scientific">Candidatus Sulfobium mesophilum</name>
    <dbReference type="NCBI Taxonomy" id="2016548"/>
    <lineage>
        <taxon>Bacteria</taxon>
        <taxon>Pseudomonadati</taxon>
        <taxon>Nitrospirota</taxon>
        <taxon>Nitrospiria</taxon>
        <taxon>Nitrospirales</taxon>
        <taxon>Nitrospiraceae</taxon>
        <taxon>Candidatus Sulfobium</taxon>
    </lineage>
</organism>
<dbReference type="Proteomes" id="UP000245125">
    <property type="component" value="Unassembled WGS sequence"/>
</dbReference>
<gene>
    <name evidence="1" type="ORF">NBG4_30006</name>
</gene>
<evidence type="ECO:0000313" key="1">
    <source>
        <dbReference type="EMBL" id="SPQ00612.1"/>
    </source>
</evidence>
<evidence type="ECO:0000313" key="2">
    <source>
        <dbReference type="Proteomes" id="UP000245125"/>
    </source>
</evidence>
<protein>
    <submittedName>
        <fullName evidence="1">Uncharacterized protein</fullName>
    </submittedName>
</protein>
<accession>A0A2U3QGT1</accession>
<sequence length="47" mass="5576">MGESQFSYKTKSGDYEKATKLLDMPFFILNITAWQLKRLHLKQAHIF</sequence>
<reference evidence="2" key="1">
    <citation type="submission" date="2018-03" db="EMBL/GenBank/DDBJ databases">
        <authorList>
            <person name="Zecchin S."/>
        </authorList>
    </citation>
    <scope>NUCLEOTIDE SEQUENCE [LARGE SCALE GENOMIC DNA]</scope>
</reference>
<keyword evidence="2" id="KW-1185">Reference proteome</keyword>
<dbReference type="AlphaFoldDB" id="A0A2U3QGT1"/>